<keyword evidence="3" id="KW-0741">SOS mutagenesis</keyword>
<dbReference type="AlphaFoldDB" id="A0A6J4HLT6"/>
<keyword evidence="4" id="KW-0234">DNA repair</keyword>
<evidence type="ECO:0000256" key="2">
    <source>
        <dbReference type="ARBA" id="ARBA00022763"/>
    </source>
</evidence>
<dbReference type="PANTHER" id="PTHR11076:SF34">
    <property type="entry name" value="PROTEIN UMUC"/>
    <property type="match status" value="1"/>
</dbReference>
<evidence type="ECO:0000256" key="4">
    <source>
        <dbReference type="ARBA" id="ARBA00023204"/>
    </source>
</evidence>
<dbReference type="InterPro" id="IPR025188">
    <property type="entry name" value="DUF4113"/>
</dbReference>
<dbReference type="PANTHER" id="PTHR11076">
    <property type="entry name" value="DNA REPAIR POLYMERASE UMUC / TRANSFERASE FAMILY MEMBER"/>
    <property type="match status" value="1"/>
</dbReference>
<dbReference type="Pfam" id="PF00817">
    <property type="entry name" value="IMS"/>
    <property type="match status" value="1"/>
</dbReference>
<dbReference type="GO" id="GO:0005829">
    <property type="term" value="C:cytosol"/>
    <property type="evidence" value="ECO:0007669"/>
    <property type="project" value="TreeGrafter"/>
</dbReference>
<keyword evidence="2" id="KW-0227">DNA damage</keyword>
<dbReference type="InterPro" id="IPR043128">
    <property type="entry name" value="Rev_trsase/Diguanyl_cyclase"/>
</dbReference>
<dbReference type="Pfam" id="PF13438">
    <property type="entry name" value="DUF4113"/>
    <property type="match status" value="1"/>
</dbReference>
<dbReference type="EMBL" id="CADCTQ010000064">
    <property type="protein sequence ID" value="CAA9226169.1"/>
    <property type="molecule type" value="Genomic_DNA"/>
</dbReference>
<comment type="similarity">
    <text evidence="1">Belongs to the DNA polymerase type-Y family.</text>
</comment>
<dbReference type="Pfam" id="PF11799">
    <property type="entry name" value="IMS_C"/>
    <property type="match status" value="1"/>
</dbReference>
<dbReference type="CDD" id="cd01700">
    <property type="entry name" value="PolY_Pol_V_umuC"/>
    <property type="match status" value="1"/>
</dbReference>
<dbReference type="SUPFAM" id="SSF56672">
    <property type="entry name" value="DNA/RNA polymerases"/>
    <property type="match status" value="1"/>
</dbReference>
<evidence type="ECO:0000256" key="5">
    <source>
        <dbReference type="ARBA" id="ARBA00023236"/>
    </source>
</evidence>
<dbReference type="InterPro" id="IPR043502">
    <property type="entry name" value="DNA/RNA_pol_sf"/>
</dbReference>
<reference evidence="7" key="1">
    <citation type="submission" date="2020-02" db="EMBL/GenBank/DDBJ databases">
        <authorList>
            <person name="Meier V. D."/>
        </authorList>
    </citation>
    <scope>NUCLEOTIDE SEQUENCE</scope>
    <source>
        <strain evidence="7">AVDCRST_MAG56</strain>
    </source>
</reference>
<evidence type="ECO:0000313" key="7">
    <source>
        <dbReference type="EMBL" id="CAA9226169.1"/>
    </source>
</evidence>
<dbReference type="SUPFAM" id="SSF100879">
    <property type="entry name" value="Lesion bypass DNA polymerase (Y-family), little finger domain"/>
    <property type="match status" value="1"/>
</dbReference>
<evidence type="ECO:0000259" key="6">
    <source>
        <dbReference type="PROSITE" id="PS50173"/>
    </source>
</evidence>
<dbReference type="GO" id="GO:0042276">
    <property type="term" value="P:error-prone translesion synthesis"/>
    <property type="evidence" value="ECO:0007669"/>
    <property type="project" value="TreeGrafter"/>
</dbReference>
<dbReference type="Gene3D" id="3.30.1490.100">
    <property type="entry name" value="DNA polymerase, Y-family, little finger domain"/>
    <property type="match status" value="1"/>
</dbReference>
<dbReference type="InterPro" id="IPR017961">
    <property type="entry name" value="DNA_pol_Y-fam_little_finger"/>
</dbReference>
<gene>
    <name evidence="7" type="ORF">AVDCRST_MAG56-713</name>
</gene>
<proteinExistence type="inferred from homology"/>
<dbReference type="InterPro" id="IPR001126">
    <property type="entry name" value="UmuC"/>
</dbReference>
<feature type="domain" description="UmuC" evidence="6">
    <location>
        <begin position="2"/>
        <end position="183"/>
    </location>
</feature>
<organism evidence="7">
    <name type="scientific">uncultured Cytophagales bacterium</name>
    <dbReference type="NCBI Taxonomy" id="158755"/>
    <lineage>
        <taxon>Bacteria</taxon>
        <taxon>Pseudomonadati</taxon>
        <taxon>Bacteroidota</taxon>
        <taxon>Sphingobacteriia</taxon>
        <taxon>Sphingobacteriales</taxon>
        <taxon>environmental samples</taxon>
    </lineage>
</organism>
<dbReference type="Gene3D" id="3.30.70.270">
    <property type="match status" value="1"/>
</dbReference>
<evidence type="ECO:0000256" key="3">
    <source>
        <dbReference type="ARBA" id="ARBA00023199"/>
    </source>
</evidence>
<dbReference type="GO" id="GO:0006281">
    <property type="term" value="P:DNA repair"/>
    <property type="evidence" value="ECO:0007669"/>
    <property type="project" value="UniProtKB-KW"/>
</dbReference>
<name>A0A6J4HLT6_9SPHI</name>
<dbReference type="Gene3D" id="3.40.1170.60">
    <property type="match status" value="1"/>
</dbReference>
<dbReference type="GO" id="GO:0009432">
    <property type="term" value="P:SOS response"/>
    <property type="evidence" value="ECO:0007669"/>
    <property type="project" value="UniProtKB-KW"/>
</dbReference>
<dbReference type="GO" id="GO:0003887">
    <property type="term" value="F:DNA-directed DNA polymerase activity"/>
    <property type="evidence" value="ECO:0007669"/>
    <property type="project" value="TreeGrafter"/>
</dbReference>
<evidence type="ECO:0000256" key="1">
    <source>
        <dbReference type="ARBA" id="ARBA00010945"/>
    </source>
</evidence>
<keyword evidence="5" id="KW-0742">SOS response</keyword>
<accession>A0A6J4HLT6</accession>
<protein>
    <submittedName>
        <fullName evidence="7">Error-prone, lesion bypass DNA polymerase V (UmuC)</fullName>
    </submittedName>
</protein>
<dbReference type="InterPro" id="IPR036775">
    <property type="entry name" value="DNA_pol_Y-fam_lit_finger_sf"/>
</dbReference>
<dbReference type="InterPro" id="IPR050116">
    <property type="entry name" value="DNA_polymerase-Y"/>
</dbReference>
<dbReference type="GO" id="GO:0003684">
    <property type="term" value="F:damaged DNA binding"/>
    <property type="evidence" value="ECO:0007669"/>
    <property type="project" value="InterPro"/>
</dbReference>
<sequence>MFALVDCNNFYCSCERIFNPGLLGKPVVVLSNNDGCVVARSEEAKALGITMGAPYFQLEELVSRHHIHVFSSNYELYGDLSARVMDTLAELVPDVEVYSIDEAFLDLSIFAPDELEGFCRQLRATVKQWTGIPVSVGVGATKTLAKLANKVAKKGDGVFVLDGYFKVLDTLVATEVDAVWGIGRQHAKFLRDHCVGTAWELRDARDGWVKQHLGVVGLRIVHELRGRSCLPLELVAPPKKAICTSRSFGQMVTDLGALQEATANFVVRCAEKLRRQGTCAQVLTVFIRTNSFRKDLSQYHPSRTVSLPVATAHPNELLRYALALVEDMYAPGYAYKKAGVMVSGLVPEKSVQGHLFDGKDRARNHRLIEAVDAINRKLGRNKVRFAAQGYPGGQTTWLLKKEHLSPCYTTRWEQIWTVKA</sequence>
<dbReference type="PROSITE" id="PS50173">
    <property type="entry name" value="UMUC"/>
    <property type="match status" value="1"/>
</dbReference>